<gene>
    <name evidence="1" type="ORF">GCM10009760_03100</name>
</gene>
<reference evidence="1 2" key="1">
    <citation type="journal article" date="2019" name="Int. J. Syst. Evol. Microbiol.">
        <title>The Global Catalogue of Microorganisms (GCM) 10K type strain sequencing project: providing services to taxonomists for standard genome sequencing and annotation.</title>
        <authorList>
            <consortium name="The Broad Institute Genomics Platform"/>
            <consortium name="The Broad Institute Genome Sequencing Center for Infectious Disease"/>
            <person name="Wu L."/>
            <person name="Ma J."/>
        </authorList>
    </citation>
    <scope>NUCLEOTIDE SEQUENCE [LARGE SCALE GENOMIC DNA]</scope>
    <source>
        <strain evidence="1 2">JCM 14560</strain>
    </source>
</reference>
<protein>
    <submittedName>
        <fullName evidence="1">Uncharacterized protein</fullName>
    </submittedName>
</protein>
<accession>A0ABN2YPF3</accession>
<keyword evidence="2" id="KW-1185">Reference proteome</keyword>
<dbReference type="EMBL" id="BAAANT010000001">
    <property type="protein sequence ID" value="GAA2130504.1"/>
    <property type="molecule type" value="Genomic_DNA"/>
</dbReference>
<evidence type="ECO:0000313" key="1">
    <source>
        <dbReference type="EMBL" id="GAA2130504.1"/>
    </source>
</evidence>
<comment type="caution">
    <text evidence="1">The sequence shown here is derived from an EMBL/GenBank/DDBJ whole genome shotgun (WGS) entry which is preliminary data.</text>
</comment>
<dbReference type="Proteomes" id="UP001422759">
    <property type="component" value="Unassembled WGS sequence"/>
</dbReference>
<sequence>MVTYAGDDRIGIVIAMYLIHARLRPPIPGRPLPGRLAALLWAMSVPEDRIEHIAVHPKAVPYPTLGLYLQADRLGEAEERAAQLCGRWVTGISLLQGWQPVDAQAPLVVPFYEQLLSSSGLGGLNGPGPFPST</sequence>
<proteinExistence type="predicted"/>
<organism evidence="1 2">
    <name type="scientific">Kitasatospora kazusensis</name>
    <dbReference type="NCBI Taxonomy" id="407974"/>
    <lineage>
        <taxon>Bacteria</taxon>
        <taxon>Bacillati</taxon>
        <taxon>Actinomycetota</taxon>
        <taxon>Actinomycetes</taxon>
        <taxon>Kitasatosporales</taxon>
        <taxon>Streptomycetaceae</taxon>
        <taxon>Kitasatospora</taxon>
    </lineage>
</organism>
<name>A0ABN2YPF3_9ACTN</name>
<evidence type="ECO:0000313" key="2">
    <source>
        <dbReference type="Proteomes" id="UP001422759"/>
    </source>
</evidence>